<dbReference type="SUPFAM" id="SSF56112">
    <property type="entry name" value="Protein kinase-like (PK-like)"/>
    <property type="match status" value="1"/>
</dbReference>
<sequence length="284" mass="33393">MRISTWKEPCKTAQQHMLSLISLPYGWETRFDPESGRQFIPDLSHLSSEEILQEYNLCPDCNQPNTYENWCQSCYTKKFIRSFSSWTSGNQFIDVFIQNTQIDATNMFENNWHRAIGLIDDDWKYKEFSDRDSDNLNNGLFVALKKLNDSSKIDDQFLNELKQHLNAFKMTKFLFPLLGITQDPESLEYIIVMNYAHGGSLRNIKDIRDDKIKQAIIQFRNSDKELQEISIQLTVQHAEAYFTSRTINLSEINRFSSGFKENEESDYKLFNETQIEQVDINQEI</sequence>
<evidence type="ECO:0000313" key="1">
    <source>
        <dbReference type="EMBL" id="CAG8615637.1"/>
    </source>
</evidence>
<reference evidence="1" key="1">
    <citation type="submission" date="2021-06" db="EMBL/GenBank/DDBJ databases">
        <authorList>
            <person name="Kallberg Y."/>
            <person name="Tangrot J."/>
            <person name="Rosling A."/>
        </authorList>
    </citation>
    <scope>NUCLEOTIDE SEQUENCE</scope>
    <source>
        <strain evidence="1">MA453B</strain>
    </source>
</reference>
<dbReference type="EMBL" id="CAJVPY010004303">
    <property type="protein sequence ID" value="CAG8615637.1"/>
    <property type="molecule type" value="Genomic_DNA"/>
</dbReference>
<comment type="caution">
    <text evidence="1">The sequence shown here is derived from an EMBL/GenBank/DDBJ whole genome shotgun (WGS) entry which is preliminary data.</text>
</comment>
<dbReference type="OrthoDB" id="2437485at2759"/>
<dbReference type="Gene3D" id="1.10.510.10">
    <property type="entry name" value="Transferase(Phosphotransferase) domain 1"/>
    <property type="match status" value="1"/>
</dbReference>
<dbReference type="Proteomes" id="UP000789405">
    <property type="component" value="Unassembled WGS sequence"/>
</dbReference>
<protein>
    <submittedName>
        <fullName evidence="1">11536_t:CDS:1</fullName>
    </submittedName>
</protein>
<dbReference type="AlphaFoldDB" id="A0A9N9CXH9"/>
<dbReference type="InterPro" id="IPR011009">
    <property type="entry name" value="Kinase-like_dom_sf"/>
</dbReference>
<name>A0A9N9CXH9_9GLOM</name>
<accession>A0A9N9CXH9</accession>
<gene>
    <name evidence="1" type="ORF">DERYTH_LOCUS8371</name>
</gene>
<organism evidence="1 2">
    <name type="scientific">Dentiscutata erythropus</name>
    <dbReference type="NCBI Taxonomy" id="1348616"/>
    <lineage>
        <taxon>Eukaryota</taxon>
        <taxon>Fungi</taxon>
        <taxon>Fungi incertae sedis</taxon>
        <taxon>Mucoromycota</taxon>
        <taxon>Glomeromycotina</taxon>
        <taxon>Glomeromycetes</taxon>
        <taxon>Diversisporales</taxon>
        <taxon>Gigasporaceae</taxon>
        <taxon>Dentiscutata</taxon>
    </lineage>
</organism>
<proteinExistence type="predicted"/>
<keyword evidence="2" id="KW-1185">Reference proteome</keyword>
<evidence type="ECO:0000313" key="2">
    <source>
        <dbReference type="Proteomes" id="UP000789405"/>
    </source>
</evidence>